<protein>
    <submittedName>
        <fullName evidence="1">Uncharacterized protein DUF4238</fullName>
    </submittedName>
</protein>
<proteinExistence type="predicted"/>
<comment type="caution">
    <text evidence="1">The sequence shown here is derived from an EMBL/GenBank/DDBJ whole genome shotgun (WGS) entry which is preliminary data.</text>
</comment>
<dbReference type="InterPro" id="IPR025332">
    <property type="entry name" value="DUF4238"/>
</dbReference>
<evidence type="ECO:0000313" key="1">
    <source>
        <dbReference type="EMBL" id="PRY18882.1"/>
    </source>
</evidence>
<gene>
    <name evidence="1" type="ORF">CLV70_14212</name>
</gene>
<keyword evidence="2" id="KW-1185">Reference proteome</keyword>
<sequence length="59" mass="6775">MHHTVPRLYLKNFANPKGQILVRDRETGDASIRKIDLGITDFYTFVAKTANMTPAWRTP</sequence>
<accession>A0A2T0RCJ3</accession>
<dbReference type="AlphaFoldDB" id="A0A2T0RCJ3"/>
<reference evidence="1 2" key="1">
    <citation type="submission" date="2018-03" db="EMBL/GenBank/DDBJ databases">
        <title>Genomic Encyclopedia of Archaeal and Bacterial Type Strains, Phase II (KMG-II): from individual species to whole genera.</title>
        <authorList>
            <person name="Goeker M."/>
        </authorList>
    </citation>
    <scope>NUCLEOTIDE SEQUENCE [LARGE SCALE GENOMIC DNA]</scope>
    <source>
        <strain evidence="1 2">DSM 45348</strain>
    </source>
</reference>
<dbReference type="EMBL" id="PVZG01000042">
    <property type="protein sequence ID" value="PRY18882.1"/>
    <property type="molecule type" value="Genomic_DNA"/>
</dbReference>
<dbReference type="Pfam" id="PF14022">
    <property type="entry name" value="DUF4238"/>
    <property type="match status" value="1"/>
</dbReference>
<evidence type="ECO:0000313" key="2">
    <source>
        <dbReference type="Proteomes" id="UP000239209"/>
    </source>
</evidence>
<organism evidence="1 2">
    <name type="scientific">Pseudosporangium ferrugineum</name>
    <dbReference type="NCBI Taxonomy" id="439699"/>
    <lineage>
        <taxon>Bacteria</taxon>
        <taxon>Bacillati</taxon>
        <taxon>Actinomycetota</taxon>
        <taxon>Actinomycetes</taxon>
        <taxon>Micromonosporales</taxon>
        <taxon>Micromonosporaceae</taxon>
        <taxon>Pseudosporangium</taxon>
    </lineage>
</organism>
<dbReference type="Proteomes" id="UP000239209">
    <property type="component" value="Unassembled WGS sequence"/>
</dbReference>
<name>A0A2T0RCJ3_9ACTN</name>